<dbReference type="InterPro" id="IPR041698">
    <property type="entry name" value="Methyltransf_25"/>
</dbReference>
<dbReference type="Proteomes" id="UP000278085">
    <property type="component" value="Unassembled WGS sequence"/>
</dbReference>
<dbReference type="GO" id="GO:0008168">
    <property type="term" value="F:methyltransferase activity"/>
    <property type="evidence" value="ECO:0007669"/>
    <property type="project" value="UniProtKB-KW"/>
</dbReference>
<dbReference type="SUPFAM" id="SSF53335">
    <property type="entry name" value="S-adenosyl-L-methionine-dependent methyltransferases"/>
    <property type="match status" value="1"/>
</dbReference>
<organism evidence="2 3">
    <name type="scientific">Massilia atriviolacea</name>
    <dbReference type="NCBI Taxonomy" id="2495579"/>
    <lineage>
        <taxon>Bacteria</taxon>
        <taxon>Pseudomonadati</taxon>
        <taxon>Pseudomonadota</taxon>
        <taxon>Betaproteobacteria</taxon>
        <taxon>Burkholderiales</taxon>
        <taxon>Oxalobacteraceae</taxon>
        <taxon>Telluria group</taxon>
        <taxon>Massilia</taxon>
    </lineage>
</organism>
<evidence type="ECO:0000313" key="2">
    <source>
        <dbReference type="EMBL" id="RSZ59775.1"/>
    </source>
</evidence>
<dbReference type="Pfam" id="PF13649">
    <property type="entry name" value="Methyltransf_25"/>
    <property type="match status" value="1"/>
</dbReference>
<proteinExistence type="predicted"/>
<sequence length="237" mass="26724">MSPPDDHLSEQDRINAVYRAWQAEERIAAYAWHRPEVMEQDAARRRVAGALLARTLGPDLGKLRVIDVGCGSGGFLRQLVDWGADPCRLAGTEYQEERLVLARMRSAPGIRWHLGDLDFAEPGSIDLVVANTVFSSILAVEARAALARAMWRSVASGGWCMLFDFRYNNPRNPNVRRVTKAELRRMWPASERHYRTLLLAPPIARRLAGLPRIVTELLATFAPPLRSHFIYMARKPA</sequence>
<keyword evidence="3" id="KW-1185">Reference proteome</keyword>
<keyword evidence="2" id="KW-0489">Methyltransferase</keyword>
<dbReference type="InterPro" id="IPR029063">
    <property type="entry name" value="SAM-dependent_MTases_sf"/>
</dbReference>
<reference evidence="2 3" key="1">
    <citation type="submission" date="2018-12" db="EMBL/GenBank/DDBJ databases">
        <authorList>
            <person name="Yang E."/>
        </authorList>
    </citation>
    <scope>NUCLEOTIDE SEQUENCE [LARGE SCALE GENOMIC DNA]</scope>
    <source>
        <strain evidence="2 3">SOD</strain>
    </source>
</reference>
<keyword evidence="2" id="KW-0808">Transferase</keyword>
<dbReference type="AlphaFoldDB" id="A0A430HQI2"/>
<accession>A0A430HQI2</accession>
<dbReference type="OrthoDB" id="108476at2"/>
<name>A0A430HQI2_9BURK</name>
<dbReference type="RefSeq" id="WP_126073137.1">
    <property type="nucleotide sequence ID" value="NZ_CP051166.1"/>
</dbReference>
<gene>
    <name evidence="2" type="ORF">EJB06_06140</name>
</gene>
<dbReference type="CDD" id="cd02440">
    <property type="entry name" value="AdoMet_MTases"/>
    <property type="match status" value="1"/>
</dbReference>
<evidence type="ECO:0000259" key="1">
    <source>
        <dbReference type="Pfam" id="PF13649"/>
    </source>
</evidence>
<dbReference type="EMBL" id="RXLQ01000003">
    <property type="protein sequence ID" value="RSZ59775.1"/>
    <property type="molecule type" value="Genomic_DNA"/>
</dbReference>
<dbReference type="Gene3D" id="3.40.50.150">
    <property type="entry name" value="Vaccinia Virus protein VP39"/>
    <property type="match status" value="1"/>
</dbReference>
<protein>
    <submittedName>
        <fullName evidence="2">Class I SAM-dependent methyltransferase</fullName>
    </submittedName>
</protein>
<dbReference type="GO" id="GO:0032259">
    <property type="term" value="P:methylation"/>
    <property type="evidence" value="ECO:0007669"/>
    <property type="project" value="UniProtKB-KW"/>
</dbReference>
<comment type="caution">
    <text evidence="2">The sequence shown here is derived from an EMBL/GenBank/DDBJ whole genome shotgun (WGS) entry which is preliminary data.</text>
</comment>
<feature type="domain" description="Methyltransferase" evidence="1">
    <location>
        <begin position="65"/>
        <end position="158"/>
    </location>
</feature>
<evidence type="ECO:0000313" key="3">
    <source>
        <dbReference type="Proteomes" id="UP000278085"/>
    </source>
</evidence>